<name>A0A024QHV6_9BACI</name>
<gene>
    <name evidence="1" type="ORF">BN990_03879</name>
</gene>
<organism evidence="1 2">
    <name type="scientific">Virgibacillus massiliensis</name>
    <dbReference type="NCBI Taxonomy" id="1462526"/>
    <lineage>
        <taxon>Bacteria</taxon>
        <taxon>Bacillati</taxon>
        <taxon>Bacillota</taxon>
        <taxon>Bacilli</taxon>
        <taxon>Bacillales</taxon>
        <taxon>Bacillaceae</taxon>
        <taxon>Virgibacillus</taxon>
    </lineage>
</organism>
<dbReference type="STRING" id="1462526.BN990_03879"/>
<sequence>MFNVKVDFSKASVTKKVVGAIGFGQYILDDLVLKGSNYYIPKDQSYLEESGLAHSKIGEGEVAWSTPYARKLYYNPQYNFSKDQNPHASGLWFEEAKAQHLQQWLDDAEKATKSKI</sequence>
<dbReference type="InterPro" id="IPR021080">
    <property type="entry name" value="Minor_capsid_protein"/>
</dbReference>
<accession>A0A024QHV6</accession>
<comment type="caution">
    <text evidence="1">The sequence shown here is derived from an EMBL/GenBank/DDBJ whole genome shotgun (WGS) entry which is preliminary data.</text>
</comment>
<proteinExistence type="predicted"/>
<dbReference type="EMBL" id="CCDP010000003">
    <property type="protein sequence ID" value="CDQ41506.1"/>
    <property type="molecule type" value="Genomic_DNA"/>
</dbReference>
<dbReference type="RefSeq" id="WP_038246254.1">
    <property type="nucleotide sequence ID" value="NZ_BNER01000005.1"/>
</dbReference>
<evidence type="ECO:0000313" key="2">
    <source>
        <dbReference type="Proteomes" id="UP000028875"/>
    </source>
</evidence>
<reference evidence="2" key="2">
    <citation type="submission" date="2014-05" db="EMBL/GenBank/DDBJ databases">
        <title>Draft genome sequence of Virgibacillus massiliensis Vm-5.</title>
        <authorList>
            <person name="Khelaifia S."/>
            <person name="Croce O."/>
            <person name="Lagier J.C."/>
            <person name="Raoult D."/>
        </authorList>
    </citation>
    <scope>NUCLEOTIDE SEQUENCE [LARGE SCALE GENOMIC DNA]</scope>
    <source>
        <strain evidence="2">Vm-5</strain>
    </source>
</reference>
<dbReference type="eggNOG" id="ENOG50332FB">
    <property type="taxonomic scope" value="Bacteria"/>
</dbReference>
<dbReference type="Pfam" id="PF11114">
    <property type="entry name" value="Minor_capsid_2"/>
    <property type="match status" value="1"/>
</dbReference>
<dbReference type="AlphaFoldDB" id="A0A024QHV6"/>
<reference evidence="1 2" key="1">
    <citation type="submission" date="2014-03" db="EMBL/GenBank/DDBJ databases">
        <authorList>
            <person name="Urmite Genomes U."/>
        </authorList>
    </citation>
    <scope>NUCLEOTIDE SEQUENCE [LARGE SCALE GENOMIC DNA]</scope>
    <source>
        <strain evidence="1 2">Vm-5</strain>
    </source>
</reference>
<dbReference type="Proteomes" id="UP000028875">
    <property type="component" value="Unassembled WGS sequence"/>
</dbReference>
<keyword evidence="2" id="KW-1185">Reference proteome</keyword>
<dbReference type="OrthoDB" id="2221953at2"/>
<evidence type="ECO:0000313" key="1">
    <source>
        <dbReference type="EMBL" id="CDQ41506.1"/>
    </source>
</evidence>
<protein>
    <submittedName>
        <fullName evidence="1">Minor capsid protein</fullName>
    </submittedName>
</protein>